<evidence type="ECO:0000313" key="2">
    <source>
        <dbReference type="Proteomes" id="UP001631969"/>
    </source>
</evidence>
<accession>A0ACC7NYW0</accession>
<dbReference type="EMBL" id="JBJURJ010000005">
    <property type="protein sequence ID" value="MFM9328544.1"/>
    <property type="molecule type" value="Genomic_DNA"/>
</dbReference>
<keyword evidence="2" id="KW-1185">Reference proteome</keyword>
<organism evidence="1 2">
    <name type="scientific">Paenibacillus mesotrionivorans</name>
    <dbReference type="NCBI Taxonomy" id="3160968"/>
    <lineage>
        <taxon>Bacteria</taxon>
        <taxon>Bacillati</taxon>
        <taxon>Bacillota</taxon>
        <taxon>Bacilli</taxon>
        <taxon>Bacillales</taxon>
        <taxon>Paenibacillaceae</taxon>
        <taxon>Paenibacillus</taxon>
    </lineage>
</organism>
<proteinExistence type="predicted"/>
<sequence length="262" mass="28004">MDIDQLLKLVHTGDLNPEEAKVHIKELLKAKEPDGTADMGFARLDVHRERRTGFPEVIFGQGKTPEQLRAIFLKLMEHVDRVLATRVTPEQAELVLQDVPAARYDPVSRTISWRQKPFVPSKNGYVAVACAGTSDLPVAEEAAITAEMLGSRVERIYDVGVAGIHRLFERISILREADAIVVAAGMEGALASVVGGLVSKPIIAVPTSIGYGASLNGIAAMLAMLNSCAPGVTVVNIDNGFGAGYAAGVIQQNLEKKAKSPL</sequence>
<comment type="caution">
    <text evidence="1">The sequence shown here is derived from an EMBL/GenBank/DDBJ whole genome shotgun (WGS) entry which is preliminary data.</text>
</comment>
<protein>
    <submittedName>
        <fullName evidence="1">Nickel pincer cofactor biosynthesis protein LarB</fullName>
    </submittedName>
</protein>
<name>A0ACC7NYW0_9BACL</name>
<dbReference type="Proteomes" id="UP001631969">
    <property type="component" value="Unassembled WGS sequence"/>
</dbReference>
<gene>
    <name evidence="1" type="primary">larB</name>
    <name evidence="1" type="ORF">ACI1P1_09615</name>
</gene>
<evidence type="ECO:0000313" key="1">
    <source>
        <dbReference type="EMBL" id="MFM9328544.1"/>
    </source>
</evidence>
<reference evidence="1" key="1">
    <citation type="submission" date="2024-12" db="EMBL/GenBank/DDBJ databases">
        <authorList>
            <person name="Wu N."/>
        </authorList>
    </citation>
    <scope>NUCLEOTIDE SEQUENCE</scope>
    <source>
        <strain evidence="1">P15</strain>
    </source>
</reference>